<keyword evidence="1" id="KW-1133">Transmembrane helix</keyword>
<name>A0A8I3A4T5_9AGAM</name>
<evidence type="ECO:0000313" key="2">
    <source>
        <dbReference type="EMBL" id="KAG6370686.1"/>
    </source>
</evidence>
<dbReference type="AlphaFoldDB" id="A0A8I3A4T5"/>
<evidence type="ECO:0000313" key="3">
    <source>
        <dbReference type="Proteomes" id="UP000683000"/>
    </source>
</evidence>
<feature type="transmembrane region" description="Helical" evidence="1">
    <location>
        <begin position="12"/>
        <end position="30"/>
    </location>
</feature>
<proteinExistence type="predicted"/>
<sequence length="84" mass="9411">MFSCHWELLNTFLGFVCVLFNSICFGGMHCDVGLNNLMLQVPALNEENTVPDWPENGWFKCGALLSDWGLGLKVCLQRTEVMVG</sequence>
<evidence type="ECO:0000256" key="1">
    <source>
        <dbReference type="SAM" id="Phobius"/>
    </source>
</evidence>
<protein>
    <submittedName>
        <fullName evidence="2">Uncharacterized protein</fullName>
    </submittedName>
</protein>
<organism evidence="2 3">
    <name type="scientific">Boletus reticuloceps</name>
    <dbReference type="NCBI Taxonomy" id="495285"/>
    <lineage>
        <taxon>Eukaryota</taxon>
        <taxon>Fungi</taxon>
        <taxon>Dikarya</taxon>
        <taxon>Basidiomycota</taxon>
        <taxon>Agaricomycotina</taxon>
        <taxon>Agaricomycetes</taxon>
        <taxon>Agaricomycetidae</taxon>
        <taxon>Boletales</taxon>
        <taxon>Boletineae</taxon>
        <taxon>Boletaceae</taxon>
        <taxon>Boletoideae</taxon>
        <taxon>Boletus</taxon>
    </lineage>
</organism>
<gene>
    <name evidence="2" type="ORF">JVT61DRAFT_11064</name>
</gene>
<keyword evidence="1" id="KW-0812">Transmembrane</keyword>
<dbReference type="Proteomes" id="UP000683000">
    <property type="component" value="Unassembled WGS sequence"/>
</dbReference>
<reference evidence="2" key="1">
    <citation type="submission" date="2021-03" db="EMBL/GenBank/DDBJ databases">
        <title>Evolutionary innovations through gain and loss of genes in the ectomycorrhizal Boletales.</title>
        <authorList>
            <person name="Wu G."/>
            <person name="Miyauchi S."/>
            <person name="Morin E."/>
            <person name="Yang Z.-L."/>
            <person name="Xu J."/>
            <person name="Martin F.M."/>
        </authorList>
    </citation>
    <scope>NUCLEOTIDE SEQUENCE</scope>
    <source>
        <strain evidence="2">BR01</strain>
    </source>
</reference>
<dbReference type="EMBL" id="JAGFBS010000045">
    <property type="protein sequence ID" value="KAG6370686.1"/>
    <property type="molecule type" value="Genomic_DNA"/>
</dbReference>
<accession>A0A8I3A4T5</accession>
<keyword evidence="3" id="KW-1185">Reference proteome</keyword>
<keyword evidence="1" id="KW-0472">Membrane</keyword>
<comment type="caution">
    <text evidence="2">The sequence shown here is derived from an EMBL/GenBank/DDBJ whole genome shotgun (WGS) entry which is preliminary data.</text>
</comment>